<evidence type="ECO:0000256" key="3">
    <source>
        <dbReference type="ARBA" id="ARBA00022475"/>
    </source>
</evidence>
<evidence type="ECO:0000256" key="6">
    <source>
        <dbReference type="ARBA" id="ARBA00022692"/>
    </source>
</evidence>
<dbReference type="Proteomes" id="UP000295509">
    <property type="component" value="Unassembled WGS sequence"/>
</dbReference>
<evidence type="ECO:0000256" key="11">
    <source>
        <dbReference type="SAM" id="Phobius"/>
    </source>
</evidence>
<comment type="caution">
    <text evidence="12">The sequence shown here is derived from an EMBL/GenBank/DDBJ whole genome shotgun (WGS) entry which is preliminary data.</text>
</comment>
<evidence type="ECO:0000256" key="9">
    <source>
        <dbReference type="ARBA" id="ARBA00023306"/>
    </source>
</evidence>
<keyword evidence="10" id="KW-0653">Protein transport</keyword>
<sequence length="149" mass="16145">MAGSSLRSSMRGGRSRRAMSDINVVPYIDVMLVLLVIFMVTAPLVAPSIVNLPTVGGASPQQQTPPVVVNIRPDGNLSVRYKDDAGATQQETMTRADLNSFVTDREQSHPDQPVVIAADKTVKYEVVMNVMSDLKARGVKRVGLLVKPQ</sequence>
<dbReference type="Gene3D" id="3.30.420.270">
    <property type="match status" value="1"/>
</dbReference>
<dbReference type="NCBIfam" id="TIGR02801">
    <property type="entry name" value="tolR"/>
    <property type="match status" value="1"/>
</dbReference>
<comment type="subcellular location">
    <subcellularLocation>
        <location evidence="1">Cell membrane</location>
        <topology evidence="1">Single-pass membrane protein</topology>
    </subcellularLocation>
    <subcellularLocation>
        <location evidence="10">Cell membrane</location>
        <topology evidence="10">Single-pass type II membrane protein</topology>
    </subcellularLocation>
</comment>
<dbReference type="EMBL" id="SORE01000025">
    <property type="protein sequence ID" value="TDY40365.1"/>
    <property type="molecule type" value="Genomic_DNA"/>
</dbReference>
<evidence type="ECO:0000256" key="4">
    <source>
        <dbReference type="ARBA" id="ARBA00022519"/>
    </source>
</evidence>
<dbReference type="PANTHER" id="PTHR30558:SF7">
    <property type="entry name" value="TOL-PAL SYSTEM PROTEIN TOLR"/>
    <property type="match status" value="1"/>
</dbReference>
<evidence type="ECO:0000256" key="2">
    <source>
        <dbReference type="ARBA" id="ARBA00005811"/>
    </source>
</evidence>
<dbReference type="GO" id="GO:0022857">
    <property type="term" value="F:transmembrane transporter activity"/>
    <property type="evidence" value="ECO:0007669"/>
    <property type="project" value="InterPro"/>
</dbReference>
<keyword evidence="3" id="KW-1003">Cell membrane</keyword>
<evidence type="ECO:0000256" key="10">
    <source>
        <dbReference type="RuleBase" id="RU003879"/>
    </source>
</evidence>
<dbReference type="OrthoDB" id="9798629at2"/>
<comment type="similarity">
    <text evidence="2 10">Belongs to the ExbD/TolR family.</text>
</comment>
<dbReference type="RefSeq" id="WP_134196217.1">
    <property type="nucleotide sequence ID" value="NZ_JBHLUW010000005.1"/>
</dbReference>
<keyword evidence="10" id="KW-0813">Transport</keyword>
<keyword evidence="4" id="KW-0997">Cell inner membrane</keyword>
<organism evidence="12 13">
    <name type="scientific">Paraburkholderia rhizosphaerae</name>
    <dbReference type="NCBI Taxonomy" id="480658"/>
    <lineage>
        <taxon>Bacteria</taxon>
        <taxon>Pseudomonadati</taxon>
        <taxon>Pseudomonadota</taxon>
        <taxon>Betaproteobacteria</taxon>
        <taxon>Burkholderiales</taxon>
        <taxon>Burkholderiaceae</taxon>
        <taxon>Paraburkholderia</taxon>
    </lineage>
</organism>
<evidence type="ECO:0000256" key="7">
    <source>
        <dbReference type="ARBA" id="ARBA00022989"/>
    </source>
</evidence>
<dbReference type="GO" id="GO:0015031">
    <property type="term" value="P:protein transport"/>
    <property type="evidence" value="ECO:0007669"/>
    <property type="project" value="UniProtKB-KW"/>
</dbReference>
<feature type="transmembrane region" description="Helical" evidence="11">
    <location>
        <begin position="24"/>
        <end position="46"/>
    </location>
</feature>
<dbReference type="PANTHER" id="PTHR30558">
    <property type="entry name" value="EXBD MEMBRANE COMPONENT OF PMF-DRIVEN MACROMOLECULE IMPORT SYSTEM"/>
    <property type="match status" value="1"/>
</dbReference>
<keyword evidence="13" id="KW-1185">Reference proteome</keyword>
<dbReference type="Pfam" id="PF02472">
    <property type="entry name" value="ExbD"/>
    <property type="match status" value="1"/>
</dbReference>
<proteinExistence type="inferred from homology"/>
<name>A0A4R8LCU1_9BURK</name>
<evidence type="ECO:0000256" key="8">
    <source>
        <dbReference type="ARBA" id="ARBA00023136"/>
    </source>
</evidence>
<dbReference type="AlphaFoldDB" id="A0A4R8LCU1"/>
<keyword evidence="6 10" id="KW-0812">Transmembrane</keyword>
<keyword evidence="5 12" id="KW-0132">Cell division</keyword>
<evidence type="ECO:0000313" key="12">
    <source>
        <dbReference type="EMBL" id="TDY40365.1"/>
    </source>
</evidence>
<keyword evidence="9" id="KW-0131">Cell cycle</keyword>
<reference evidence="12 13" key="1">
    <citation type="submission" date="2019-03" db="EMBL/GenBank/DDBJ databases">
        <title>Genomic Encyclopedia of Type Strains, Phase III (KMG-III): the genomes of soil and plant-associated and newly described type strains.</title>
        <authorList>
            <person name="Whitman W."/>
        </authorList>
    </citation>
    <scope>NUCLEOTIDE SEQUENCE [LARGE SCALE GENOMIC DNA]</scope>
    <source>
        <strain evidence="12 13">LMG 29544</strain>
    </source>
</reference>
<keyword evidence="8 11" id="KW-0472">Membrane</keyword>
<dbReference type="GO" id="GO:0005886">
    <property type="term" value="C:plasma membrane"/>
    <property type="evidence" value="ECO:0007669"/>
    <property type="project" value="UniProtKB-SubCell"/>
</dbReference>
<dbReference type="GO" id="GO:0051301">
    <property type="term" value="P:cell division"/>
    <property type="evidence" value="ECO:0007669"/>
    <property type="project" value="UniProtKB-KW"/>
</dbReference>
<evidence type="ECO:0000313" key="13">
    <source>
        <dbReference type="Proteomes" id="UP000295509"/>
    </source>
</evidence>
<dbReference type="InterPro" id="IPR014168">
    <property type="entry name" value="Tol-Pal_TolR"/>
</dbReference>
<evidence type="ECO:0000256" key="5">
    <source>
        <dbReference type="ARBA" id="ARBA00022618"/>
    </source>
</evidence>
<protein>
    <submittedName>
        <fullName evidence="12">Cell division and transport-associated protein TolR</fullName>
    </submittedName>
</protein>
<keyword evidence="7 11" id="KW-1133">Transmembrane helix</keyword>
<dbReference type="InterPro" id="IPR003400">
    <property type="entry name" value="ExbD"/>
</dbReference>
<accession>A0A4R8LCU1</accession>
<gene>
    <name evidence="12" type="ORF">BX592_1258</name>
</gene>
<evidence type="ECO:0000256" key="1">
    <source>
        <dbReference type="ARBA" id="ARBA00004162"/>
    </source>
</evidence>